<gene>
    <name evidence="1" type="ORF">PoMZ_00202</name>
</gene>
<dbReference type="PANTHER" id="PTHR35186">
    <property type="entry name" value="ANK_REP_REGION DOMAIN-CONTAINING PROTEIN"/>
    <property type="match status" value="1"/>
</dbReference>
<dbReference type="PANTHER" id="PTHR35186:SF4">
    <property type="entry name" value="PRION-INHIBITION AND PROPAGATION HELO DOMAIN-CONTAINING PROTEIN"/>
    <property type="match status" value="1"/>
</dbReference>
<dbReference type="EMBL" id="CP034205">
    <property type="protein sequence ID" value="QBZ55306.1"/>
    <property type="molecule type" value="Genomic_DNA"/>
</dbReference>
<proteinExistence type="predicted"/>
<organism evidence="1 2">
    <name type="scientific">Pyricularia oryzae</name>
    <name type="common">Rice blast fungus</name>
    <name type="synonym">Magnaporthe oryzae</name>
    <dbReference type="NCBI Taxonomy" id="318829"/>
    <lineage>
        <taxon>Eukaryota</taxon>
        <taxon>Fungi</taxon>
        <taxon>Dikarya</taxon>
        <taxon>Ascomycota</taxon>
        <taxon>Pezizomycotina</taxon>
        <taxon>Sordariomycetes</taxon>
        <taxon>Sordariomycetidae</taxon>
        <taxon>Magnaporthales</taxon>
        <taxon>Pyriculariaceae</taxon>
        <taxon>Pyricularia</taxon>
    </lineage>
</organism>
<accession>A0A4P7N3Q2</accession>
<dbReference type="Proteomes" id="UP000294847">
    <property type="component" value="Chromosome 2"/>
</dbReference>
<reference evidence="1 2" key="1">
    <citation type="journal article" date="2019" name="Mol. Biol. Evol.">
        <title>Blast fungal genomes show frequent chromosomal changes, gene gains and losses, and effector gene turnover.</title>
        <authorList>
            <person name="Gomez Luciano L.B."/>
            <person name="Jason Tsai I."/>
            <person name="Chuma I."/>
            <person name="Tosa Y."/>
            <person name="Chen Y.H."/>
            <person name="Li J.Y."/>
            <person name="Li M.Y."/>
            <person name="Jade Lu M.Y."/>
            <person name="Nakayashiki H."/>
            <person name="Li W.H."/>
        </authorList>
    </citation>
    <scope>NUCLEOTIDE SEQUENCE [LARGE SCALE GENOMIC DNA]</scope>
    <source>
        <strain evidence="1">MZ5-1-6</strain>
    </source>
</reference>
<protein>
    <submittedName>
        <fullName evidence="1">Uncharacterized protein</fullName>
    </submittedName>
</protein>
<sequence>MSGIEVPGTVLGAIPIALSALDGYKRAANKANLFISIRKEYVSCEKQLQFHQVSIKKHLRQLLLPLFQDEDDRLGMLLSNPGGEDWKHKDVTRLLERQLGDSCDLCLGYLADMRDILVEIGKELSFQSPDTHIMSFQQYRIRFAAGESTRKRLFKELSDLYAKLDSILTSSEKDTELRTATALFHTLAAACQCQCQSQHAAELMLQHRKAVKPKPEFRILFKTDHGESTGRRVWRTRITEGSEDEQGCVSITLANVSPEGTVVRAALRHKSLAGRSRPATPRVVQFSQPSQTVTLTVQNCDKPTTLPLGPIKVLCTLMKHSPESSPCKGYLELPNDERKYYVYTMEDDLPMCPDSPHAFDKDSVLFLAGKLDEPHISRAFSTLTEAKQNPTDGVSAPLSRLGNTLLELCFGTTLQSQELRKSLPSGDTERMRDLFDVTATCEWLKDAAEDRGEDYARAVTWCLVGHRSGLVDHWREEMLRNVIGPLQRCLGYLSGVMGR</sequence>
<evidence type="ECO:0000313" key="2">
    <source>
        <dbReference type="Proteomes" id="UP000294847"/>
    </source>
</evidence>
<name>A0A4P7N3Q2_PYROR</name>
<evidence type="ECO:0000313" key="1">
    <source>
        <dbReference type="EMBL" id="QBZ55306.1"/>
    </source>
</evidence>
<dbReference type="AlphaFoldDB" id="A0A4P7N3Q2"/>